<feature type="transmembrane region" description="Helical" evidence="7">
    <location>
        <begin position="75"/>
        <end position="97"/>
    </location>
</feature>
<dbReference type="Gene3D" id="1.20.1250.20">
    <property type="entry name" value="MFS general substrate transporter like domains"/>
    <property type="match status" value="1"/>
</dbReference>
<evidence type="ECO:0000259" key="8">
    <source>
        <dbReference type="PROSITE" id="PS50850"/>
    </source>
</evidence>
<keyword evidence="2" id="KW-1003">Cell membrane</keyword>
<dbReference type="GO" id="GO:0022857">
    <property type="term" value="F:transmembrane transporter activity"/>
    <property type="evidence" value="ECO:0007669"/>
    <property type="project" value="InterPro"/>
</dbReference>
<keyword evidence="3 7" id="KW-0812">Transmembrane</keyword>
<evidence type="ECO:0000256" key="2">
    <source>
        <dbReference type="ARBA" id="ARBA00022475"/>
    </source>
</evidence>
<evidence type="ECO:0000313" key="9">
    <source>
        <dbReference type="EMBL" id="QEC47271.1"/>
    </source>
</evidence>
<proteinExistence type="predicted"/>
<feature type="transmembrane region" description="Helical" evidence="7">
    <location>
        <begin position="355"/>
        <end position="378"/>
    </location>
</feature>
<dbReference type="PANTHER" id="PTHR43124">
    <property type="entry name" value="PURINE EFFLUX PUMP PBUE"/>
    <property type="match status" value="1"/>
</dbReference>
<feature type="transmembrane region" description="Helical" evidence="7">
    <location>
        <begin position="331"/>
        <end position="349"/>
    </location>
</feature>
<dbReference type="KEGG" id="bsol:FSW04_06500"/>
<dbReference type="SUPFAM" id="SSF103473">
    <property type="entry name" value="MFS general substrate transporter"/>
    <property type="match status" value="1"/>
</dbReference>
<dbReference type="EMBL" id="CP042430">
    <property type="protein sequence ID" value="QEC47271.1"/>
    <property type="molecule type" value="Genomic_DNA"/>
</dbReference>
<evidence type="ECO:0000256" key="3">
    <source>
        <dbReference type="ARBA" id="ARBA00022692"/>
    </source>
</evidence>
<organism evidence="9 10">
    <name type="scientific">Baekduia soli</name>
    <dbReference type="NCBI Taxonomy" id="496014"/>
    <lineage>
        <taxon>Bacteria</taxon>
        <taxon>Bacillati</taxon>
        <taxon>Actinomycetota</taxon>
        <taxon>Thermoleophilia</taxon>
        <taxon>Solirubrobacterales</taxon>
        <taxon>Baekduiaceae</taxon>
        <taxon>Baekduia</taxon>
    </lineage>
</organism>
<accession>A0A5B8U2V9</accession>
<feature type="region of interest" description="Disordered" evidence="6">
    <location>
        <begin position="25"/>
        <end position="50"/>
    </location>
</feature>
<dbReference type="InterPro" id="IPR036259">
    <property type="entry name" value="MFS_trans_sf"/>
</dbReference>
<dbReference type="InterPro" id="IPR011701">
    <property type="entry name" value="MFS"/>
</dbReference>
<evidence type="ECO:0000256" key="6">
    <source>
        <dbReference type="SAM" id="MobiDB-lite"/>
    </source>
</evidence>
<reference evidence="9 10" key="1">
    <citation type="journal article" date="2018" name="J. Microbiol.">
        <title>Baekduia soli gen. nov., sp. nov., a novel bacterium isolated from the soil of Baekdu Mountain and proposal of a novel family name, Baekduiaceae fam. nov.</title>
        <authorList>
            <person name="An D.S."/>
            <person name="Siddiqi M.Z."/>
            <person name="Kim K.H."/>
            <person name="Yu H.S."/>
            <person name="Im W.T."/>
        </authorList>
    </citation>
    <scope>NUCLEOTIDE SEQUENCE [LARGE SCALE GENOMIC DNA]</scope>
    <source>
        <strain evidence="9 10">BR7-21</strain>
    </source>
</reference>
<keyword evidence="4 7" id="KW-1133">Transmembrane helix</keyword>
<dbReference type="InterPro" id="IPR050189">
    <property type="entry name" value="MFS_Efflux_Transporters"/>
</dbReference>
<dbReference type="PROSITE" id="PS50850">
    <property type="entry name" value="MFS"/>
    <property type="match status" value="1"/>
</dbReference>
<keyword evidence="10" id="KW-1185">Reference proteome</keyword>
<evidence type="ECO:0000256" key="7">
    <source>
        <dbReference type="SAM" id="Phobius"/>
    </source>
</evidence>
<dbReference type="Proteomes" id="UP000321805">
    <property type="component" value="Chromosome"/>
</dbReference>
<feature type="transmembrane region" description="Helical" evidence="7">
    <location>
        <begin position="423"/>
        <end position="445"/>
    </location>
</feature>
<keyword evidence="5 7" id="KW-0472">Membrane</keyword>
<feature type="transmembrane region" description="Helical" evidence="7">
    <location>
        <begin position="301"/>
        <end position="319"/>
    </location>
</feature>
<feature type="transmembrane region" description="Helical" evidence="7">
    <location>
        <begin position="225"/>
        <end position="242"/>
    </location>
</feature>
<comment type="subcellular location">
    <subcellularLocation>
        <location evidence="1">Cell membrane</location>
        <topology evidence="1">Multi-pass membrane protein</topology>
    </subcellularLocation>
</comment>
<protein>
    <submittedName>
        <fullName evidence="9">MFS transporter</fullName>
    </submittedName>
</protein>
<evidence type="ECO:0000256" key="4">
    <source>
        <dbReference type="ARBA" id="ARBA00022989"/>
    </source>
</evidence>
<gene>
    <name evidence="9" type="ORF">FSW04_06500</name>
</gene>
<dbReference type="PANTHER" id="PTHR43124:SF10">
    <property type="entry name" value="PURINE EFFLUX PUMP PBUE"/>
    <property type="match status" value="1"/>
</dbReference>
<dbReference type="AlphaFoldDB" id="A0A5B8U2V9"/>
<dbReference type="GO" id="GO:0005886">
    <property type="term" value="C:plasma membrane"/>
    <property type="evidence" value="ECO:0007669"/>
    <property type="project" value="UniProtKB-SubCell"/>
</dbReference>
<feature type="transmembrane region" description="Helical" evidence="7">
    <location>
        <begin position="162"/>
        <end position="184"/>
    </location>
</feature>
<dbReference type="InterPro" id="IPR020846">
    <property type="entry name" value="MFS_dom"/>
</dbReference>
<sequence length="456" mass="46115">MSMPLRMVVVLVVVMAVTVRAAGRRPVNARQPRAPQRERPRRAGTYRGPTRGWTPCRPLGAMPSLHRLATRPSPVLFLCLFTSQAGLLVLSPILAAVAHEFGTTTAAAGQLRSVSGACGGVTALLLAVSPRRPGLRDLLSIGALLVALGSAASAGAPTLAVLAAAQGVLGIGVGLLVSAGIAAAGDWPAPGRRPHVLAWAIAGMPAAWIAGMPLVGAVAAISWRAAWLALPMVAALAALALLRMRPADPPARRTGVAMSSWLGPEVWRFIAGELLANAAWASVLTYAGALLVASYGASPGTAALGLGMSAAAMVPGTFAARRHAARATPGLLMVLTALQAAGVLALGVVRPASGATLSVLAVMAFVNGWRSMVASALGMDAAPEDRVAVMSLRAAANQFGYMLGALAGGAAIAVAGFPGLGMALAAMFLAAVLVHARPVVSLPALTGRRARTAERP</sequence>
<feature type="transmembrane region" description="Helical" evidence="7">
    <location>
        <begin position="274"/>
        <end position="295"/>
    </location>
</feature>
<feature type="transmembrane region" description="Helical" evidence="7">
    <location>
        <begin position="138"/>
        <end position="156"/>
    </location>
</feature>
<evidence type="ECO:0000256" key="5">
    <source>
        <dbReference type="ARBA" id="ARBA00023136"/>
    </source>
</evidence>
<evidence type="ECO:0000313" key="10">
    <source>
        <dbReference type="Proteomes" id="UP000321805"/>
    </source>
</evidence>
<dbReference type="OrthoDB" id="5194400at2"/>
<feature type="transmembrane region" description="Helical" evidence="7">
    <location>
        <begin position="399"/>
        <end position="417"/>
    </location>
</feature>
<feature type="transmembrane region" description="Helical" evidence="7">
    <location>
        <begin position="196"/>
        <end position="219"/>
    </location>
</feature>
<evidence type="ECO:0000256" key="1">
    <source>
        <dbReference type="ARBA" id="ARBA00004651"/>
    </source>
</evidence>
<name>A0A5B8U2V9_9ACTN</name>
<feature type="domain" description="Major facilitator superfamily (MFS) profile" evidence="8">
    <location>
        <begin position="72"/>
        <end position="449"/>
    </location>
</feature>
<dbReference type="Pfam" id="PF07690">
    <property type="entry name" value="MFS_1"/>
    <property type="match status" value="1"/>
</dbReference>